<evidence type="ECO:0000313" key="1">
    <source>
        <dbReference type="EMBL" id="SBP07293.1"/>
    </source>
</evidence>
<gene>
    <name evidence="1" type="primary">SI:DKEYP-13D11.2</name>
</gene>
<dbReference type="AlphaFoldDB" id="A0A1A7WNF5"/>
<feature type="non-terminal residue" evidence="1">
    <location>
        <position position="38"/>
    </location>
</feature>
<reference evidence="1" key="2">
    <citation type="submission" date="2016-06" db="EMBL/GenBank/DDBJ databases">
        <title>The genome of a short-lived fish provides insights into sex chromosome evolution and the genetic control of aging.</title>
        <authorList>
            <person name="Reichwald K."/>
            <person name="Felder M."/>
            <person name="Petzold A."/>
            <person name="Koch P."/>
            <person name="Groth M."/>
            <person name="Platzer M."/>
        </authorList>
    </citation>
    <scope>NUCLEOTIDE SEQUENCE</scope>
    <source>
        <tissue evidence="1">Brain</tissue>
    </source>
</reference>
<proteinExistence type="predicted"/>
<name>A0A1A7WNF5_9TELE</name>
<sequence>TWSMMMWLQNIKYHGQVHFRHQRKVVNSQTSLSLSILI</sequence>
<feature type="non-terminal residue" evidence="1">
    <location>
        <position position="1"/>
    </location>
</feature>
<accession>A0A1A7WNF5</accession>
<dbReference type="EMBL" id="HADW01005893">
    <property type="protein sequence ID" value="SBP07293.1"/>
    <property type="molecule type" value="Transcribed_RNA"/>
</dbReference>
<reference evidence="1" key="1">
    <citation type="submission" date="2016-05" db="EMBL/GenBank/DDBJ databases">
        <authorList>
            <person name="Lavstsen T."/>
            <person name="Jespersen J.S."/>
        </authorList>
    </citation>
    <scope>NUCLEOTIDE SEQUENCE</scope>
    <source>
        <tissue evidence="1">Brain</tissue>
    </source>
</reference>
<organism evidence="1">
    <name type="scientific">Iconisemion striatum</name>
    <dbReference type="NCBI Taxonomy" id="60296"/>
    <lineage>
        <taxon>Eukaryota</taxon>
        <taxon>Metazoa</taxon>
        <taxon>Chordata</taxon>
        <taxon>Craniata</taxon>
        <taxon>Vertebrata</taxon>
        <taxon>Euteleostomi</taxon>
        <taxon>Actinopterygii</taxon>
        <taxon>Neopterygii</taxon>
        <taxon>Teleostei</taxon>
        <taxon>Neoteleostei</taxon>
        <taxon>Acanthomorphata</taxon>
        <taxon>Ovalentaria</taxon>
        <taxon>Atherinomorphae</taxon>
        <taxon>Cyprinodontiformes</taxon>
        <taxon>Nothobranchiidae</taxon>
        <taxon>Iconisemion</taxon>
    </lineage>
</organism>
<protein>
    <submittedName>
        <fullName evidence="1">Si:dkeyp-13d11.2</fullName>
    </submittedName>
</protein>